<sequence length="124" mass="13177">MIYAVVHASLGFGLRIGSKLYLIVDSSTSRNVDGVVGIVTKTVSYAGTFASGNATRSGRSTALLVSMITGVLFLVAPVCTTWVGYIGMMMVPATISIKVGLFLSRSLVYLFESRSRKNAAIFSL</sequence>
<keyword evidence="2" id="KW-1185">Reference proteome</keyword>
<dbReference type="Proteomes" id="UP000814128">
    <property type="component" value="Unassembled WGS sequence"/>
</dbReference>
<reference evidence="1" key="2">
    <citation type="journal article" date="2022" name="New Phytol.">
        <title>Evolutionary transition to the ectomycorrhizal habit in the genomes of a hyperdiverse lineage of mushroom-forming fungi.</title>
        <authorList>
            <person name="Looney B."/>
            <person name="Miyauchi S."/>
            <person name="Morin E."/>
            <person name="Drula E."/>
            <person name="Courty P.E."/>
            <person name="Kohler A."/>
            <person name="Kuo A."/>
            <person name="LaButti K."/>
            <person name="Pangilinan J."/>
            <person name="Lipzen A."/>
            <person name="Riley R."/>
            <person name="Andreopoulos W."/>
            <person name="He G."/>
            <person name="Johnson J."/>
            <person name="Nolan M."/>
            <person name="Tritt A."/>
            <person name="Barry K.W."/>
            <person name="Grigoriev I.V."/>
            <person name="Nagy L.G."/>
            <person name="Hibbett D."/>
            <person name="Henrissat B."/>
            <person name="Matheny P.B."/>
            <person name="Labbe J."/>
            <person name="Martin F.M."/>
        </authorList>
    </citation>
    <scope>NUCLEOTIDE SEQUENCE</scope>
    <source>
        <strain evidence="1">EC-137</strain>
    </source>
</reference>
<reference evidence="1" key="1">
    <citation type="submission" date="2021-02" db="EMBL/GenBank/DDBJ databases">
        <authorList>
            <consortium name="DOE Joint Genome Institute"/>
            <person name="Ahrendt S."/>
            <person name="Looney B.P."/>
            <person name="Miyauchi S."/>
            <person name="Morin E."/>
            <person name="Drula E."/>
            <person name="Courty P.E."/>
            <person name="Chicoki N."/>
            <person name="Fauchery L."/>
            <person name="Kohler A."/>
            <person name="Kuo A."/>
            <person name="Labutti K."/>
            <person name="Pangilinan J."/>
            <person name="Lipzen A."/>
            <person name="Riley R."/>
            <person name="Andreopoulos W."/>
            <person name="He G."/>
            <person name="Johnson J."/>
            <person name="Barry K.W."/>
            <person name="Grigoriev I.V."/>
            <person name="Nagy L."/>
            <person name="Hibbett D."/>
            <person name="Henrissat B."/>
            <person name="Matheny P.B."/>
            <person name="Labbe J."/>
            <person name="Martin F."/>
        </authorList>
    </citation>
    <scope>NUCLEOTIDE SEQUENCE</scope>
    <source>
        <strain evidence="1">EC-137</strain>
    </source>
</reference>
<evidence type="ECO:0000313" key="1">
    <source>
        <dbReference type="EMBL" id="KAI0032830.1"/>
    </source>
</evidence>
<gene>
    <name evidence="1" type="ORF">K488DRAFT_85504</name>
</gene>
<dbReference type="EMBL" id="MU273535">
    <property type="protein sequence ID" value="KAI0032830.1"/>
    <property type="molecule type" value="Genomic_DNA"/>
</dbReference>
<protein>
    <submittedName>
        <fullName evidence="1">Uncharacterized protein</fullName>
    </submittedName>
</protein>
<comment type="caution">
    <text evidence="1">The sequence shown here is derived from an EMBL/GenBank/DDBJ whole genome shotgun (WGS) entry which is preliminary data.</text>
</comment>
<accession>A0ACB8QMG5</accession>
<name>A0ACB8QMG5_9AGAM</name>
<proteinExistence type="predicted"/>
<organism evidence="1 2">
    <name type="scientific">Vararia minispora EC-137</name>
    <dbReference type="NCBI Taxonomy" id="1314806"/>
    <lineage>
        <taxon>Eukaryota</taxon>
        <taxon>Fungi</taxon>
        <taxon>Dikarya</taxon>
        <taxon>Basidiomycota</taxon>
        <taxon>Agaricomycotina</taxon>
        <taxon>Agaricomycetes</taxon>
        <taxon>Russulales</taxon>
        <taxon>Lachnocladiaceae</taxon>
        <taxon>Vararia</taxon>
    </lineage>
</organism>
<evidence type="ECO:0000313" key="2">
    <source>
        <dbReference type="Proteomes" id="UP000814128"/>
    </source>
</evidence>